<dbReference type="AlphaFoldDB" id="A0A975JH77"/>
<name>A0A975JH77_9RHOB</name>
<dbReference type="EMBL" id="CP073582">
    <property type="protein sequence ID" value="QUJ78146.1"/>
    <property type="molecule type" value="Genomic_DNA"/>
</dbReference>
<evidence type="ECO:0000313" key="1">
    <source>
        <dbReference type="EMBL" id="QUJ78146.1"/>
    </source>
</evidence>
<sequence>MARLELNPEFKLKDLGKEVLNAGRAAAAGDISIAEEAEERITGMFPEEKRRPTIKFVRDTKDLIHIVIPYLPDGGGAGSYADELAGEAMGQIVVYGCGR</sequence>
<proteinExistence type="predicted"/>
<reference evidence="1" key="1">
    <citation type="submission" date="2021-04" db="EMBL/GenBank/DDBJ databases">
        <title>Complete genome sequence for Sulfitobacter sp. strain JK7-1.</title>
        <authorList>
            <person name="Park S.-J."/>
        </authorList>
    </citation>
    <scope>NUCLEOTIDE SEQUENCE</scope>
    <source>
        <strain evidence="1">JK7-1</strain>
    </source>
</reference>
<dbReference type="Proteomes" id="UP000683291">
    <property type="component" value="Chromosome pJK7-1-1"/>
</dbReference>
<keyword evidence="2" id="KW-1185">Reference proteome</keyword>
<protein>
    <submittedName>
        <fullName evidence="1">Uncharacterized protein</fullName>
    </submittedName>
</protein>
<organism evidence="1 2">
    <name type="scientific">Sulfitobacter albidus</name>
    <dbReference type="NCBI Taxonomy" id="2829501"/>
    <lineage>
        <taxon>Bacteria</taxon>
        <taxon>Pseudomonadati</taxon>
        <taxon>Pseudomonadota</taxon>
        <taxon>Alphaproteobacteria</taxon>
        <taxon>Rhodobacterales</taxon>
        <taxon>Roseobacteraceae</taxon>
        <taxon>Sulfitobacter</taxon>
    </lineage>
</organism>
<evidence type="ECO:0000313" key="2">
    <source>
        <dbReference type="Proteomes" id="UP000683291"/>
    </source>
</evidence>
<accession>A0A975JH77</accession>
<gene>
    <name evidence="1" type="ORF">KDD17_17545</name>
</gene>
<dbReference type="RefSeq" id="WP_212706338.1">
    <property type="nucleotide sequence ID" value="NZ_CP073582.1"/>
</dbReference>
<dbReference type="KEGG" id="sual:KDD17_17545"/>